<proteinExistence type="predicted"/>
<dbReference type="RefSeq" id="WP_307341117.1">
    <property type="nucleotide sequence ID" value="NZ_JAUSUD010000009.1"/>
</dbReference>
<evidence type="ECO:0000259" key="2">
    <source>
        <dbReference type="Pfam" id="PF14358"/>
    </source>
</evidence>
<feature type="transmembrane region" description="Helical" evidence="1">
    <location>
        <begin position="116"/>
        <end position="137"/>
    </location>
</feature>
<feature type="transmembrane region" description="Helical" evidence="1">
    <location>
        <begin position="33"/>
        <end position="50"/>
    </location>
</feature>
<dbReference type="InterPro" id="IPR025517">
    <property type="entry name" value="DUF4405"/>
</dbReference>
<organism evidence="3 4">
    <name type="scientific">Metabacillus malikii</name>
    <dbReference type="NCBI Taxonomy" id="1504265"/>
    <lineage>
        <taxon>Bacteria</taxon>
        <taxon>Bacillati</taxon>
        <taxon>Bacillota</taxon>
        <taxon>Bacilli</taxon>
        <taxon>Bacillales</taxon>
        <taxon>Bacillaceae</taxon>
        <taxon>Metabacillus</taxon>
    </lineage>
</organism>
<evidence type="ECO:0000313" key="3">
    <source>
        <dbReference type="EMBL" id="MDQ0230948.1"/>
    </source>
</evidence>
<dbReference type="EMBL" id="JAUSUD010000009">
    <property type="protein sequence ID" value="MDQ0230948.1"/>
    <property type="molecule type" value="Genomic_DNA"/>
</dbReference>
<reference evidence="3 4" key="1">
    <citation type="submission" date="2023-07" db="EMBL/GenBank/DDBJ databases">
        <title>Genomic Encyclopedia of Type Strains, Phase IV (KMG-IV): sequencing the most valuable type-strain genomes for metagenomic binning, comparative biology and taxonomic classification.</title>
        <authorList>
            <person name="Goeker M."/>
        </authorList>
    </citation>
    <scope>NUCLEOTIDE SEQUENCE [LARGE SCALE GENOMIC DNA]</scope>
    <source>
        <strain evidence="3 4">DSM 29005</strain>
    </source>
</reference>
<feature type="transmembrane region" description="Helical" evidence="1">
    <location>
        <begin position="149"/>
        <end position="166"/>
    </location>
</feature>
<keyword evidence="1" id="KW-0472">Membrane</keyword>
<feature type="domain" description="Flavinylation-associated cytochrome" evidence="2">
    <location>
        <begin position="72"/>
        <end position="130"/>
    </location>
</feature>
<keyword evidence="4" id="KW-1185">Reference proteome</keyword>
<feature type="transmembrane region" description="Helical" evidence="1">
    <location>
        <begin position="71"/>
        <end position="96"/>
    </location>
</feature>
<dbReference type="Pfam" id="PF14358">
    <property type="entry name" value="DUF4405"/>
    <property type="match status" value="1"/>
</dbReference>
<accession>A0ABT9ZFB7</accession>
<feature type="transmembrane region" description="Helical" evidence="1">
    <location>
        <begin position="9"/>
        <end position="27"/>
    </location>
</feature>
<name>A0ABT9ZFB7_9BACI</name>
<gene>
    <name evidence="3" type="ORF">J2S19_002209</name>
</gene>
<sequence>MNRKTLFKLVNDLVMTILMLVGMAYYITGNMVHEVVGVVVLSLFIIHNFLNRRWYKAIFKGKFHVRRVIQIVINLLFLVTMALMIISAVLISSDLFPFIPIDNDMTLRQIHVQTAYWGFIIMSIHIGLSWAMIMGSVRRMTGITGTSRIRTIMLRVLAVLIVAYGVQSSFERDMGSKLFFYNPFGWSYDNSTVRFLIDHLSIMGIYISGTHYALKVVQNQEKQEGRKNKSENLLQANIKVKG</sequence>
<evidence type="ECO:0000256" key="1">
    <source>
        <dbReference type="SAM" id="Phobius"/>
    </source>
</evidence>
<protein>
    <recommendedName>
        <fullName evidence="2">Flavinylation-associated cytochrome domain-containing protein</fullName>
    </recommendedName>
</protein>
<keyword evidence="1" id="KW-0812">Transmembrane</keyword>
<dbReference type="Proteomes" id="UP001234495">
    <property type="component" value="Unassembled WGS sequence"/>
</dbReference>
<comment type="caution">
    <text evidence="3">The sequence shown here is derived from an EMBL/GenBank/DDBJ whole genome shotgun (WGS) entry which is preliminary data.</text>
</comment>
<keyword evidence="1" id="KW-1133">Transmembrane helix</keyword>
<evidence type="ECO:0000313" key="4">
    <source>
        <dbReference type="Proteomes" id="UP001234495"/>
    </source>
</evidence>